<evidence type="ECO:0000313" key="2">
    <source>
        <dbReference type="EMBL" id="WDE95383.1"/>
    </source>
</evidence>
<keyword evidence="3" id="KW-1185">Reference proteome</keyword>
<dbReference type="Proteomes" id="UP001214250">
    <property type="component" value="Chromosome 1"/>
</dbReference>
<accession>A0ABY7VTB6</accession>
<dbReference type="EMBL" id="CP117811">
    <property type="protein sequence ID" value="WDE95383.1"/>
    <property type="molecule type" value="Genomic_DNA"/>
</dbReference>
<feature type="chain" id="PRO_5047313066" description="Beta-glucanase" evidence="1">
    <location>
        <begin position="20"/>
        <end position="151"/>
    </location>
</feature>
<name>A0ABY7VTB6_9BACT</name>
<keyword evidence="1" id="KW-0732">Signal</keyword>
<reference evidence="2 3" key="1">
    <citation type="submission" date="2023-02" db="EMBL/GenBank/DDBJ databases">
        <title>Genome sequence of Lentisphaera profundi SAORIC-696.</title>
        <authorList>
            <person name="Kim e."/>
            <person name="Cho J.-C."/>
            <person name="Choi A."/>
            <person name="Kang I."/>
        </authorList>
    </citation>
    <scope>NUCLEOTIDE SEQUENCE [LARGE SCALE GENOMIC DNA]</scope>
    <source>
        <strain evidence="2 3">SAORIC-696</strain>
    </source>
</reference>
<dbReference type="RefSeq" id="WP_274148891.1">
    <property type="nucleotide sequence ID" value="NZ_CP117811.1"/>
</dbReference>
<evidence type="ECO:0000313" key="3">
    <source>
        <dbReference type="Proteomes" id="UP001214250"/>
    </source>
</evidence>
<sequence length="151" mass="16740">MKKMIMTMFAIFAMLTVNAQDFGDHSSSTLTSKAWEALSSGDHAKVMSYTNKCIEMYLAKAKEMQSGLTAMPTGSQEEVSKFWALNDVGTCFFIQGQSLQKNGEKSAASKAFKTLVDELKYAQCWDTNGWFWSPAGAAKKTLVELEFETSI</sequence>
<evidence type="ECO:0008006" key="4">
    <source>
        <dbReference type="Google" id="ProtNLM"/>
    </source>
</evidence>
<protein>
    <recommendedName>
        <fullName evidence="4">Beta-glucanase</fullName>
    </recommendedName>
</protein>
<gene>
    <name evidence="2" type="ORF">PQO03_06590</name>
</gene>
<evidence type="ECO:0000256" key="1">
    <source>
        <dbReference type="SAM" id="SignalP"/>
    </source>
</evidence>
<proteinExistence type="predicted"/>
<organism evidence="2 3">
    <name type="scientific">Lentisphaera profundi</name>
    <dbReference type="NCBI Taxonomy" id="1658616"/>
    <lineage>
        <taxon>Bacteria</taxon>
        <taxon>Pseudomonadati</taxon>
        <taxon>Lentisphaerota</taxon>
        <taxon>Lentisphaeria</taxon>
        <taxon>Lentisphaerales</taxon>
        <taxon>Lentisphaeraceae</taxon>
        <taxon>Lentisphaera</taxon>
    </lineage>
</organism>
<feature type="signal peptide" evidence="1">
    <location>
        <begin position="1"/>
        <end position="19"/>
    </location>
</feature>